<evidence type="ECO:0000313" key="2">
    <source>
        <dbReference type="Proteomes" id="UP001221757"/>
    </source>
</evidence>
<evidence type="ECO:0008006" key="3">
    <source>
        <dbReference type="Google" id="ProtNLM"/>
    </source>
</evidence>
<dbReference type="AlphaFoldDB" id="A0AAD7BCS2"/>
<gene>
    <name evidence="1" type="ORF">B0H17DRAFT_1152541</name>
</gene>
<name>A0AAD7BCS2_MYCRO</name>
<comment type="caution">
    <text evidence="1">The sequence shown here is derived from an EMBL/GenBank/DDBJ whole genome shotgun (WGS) entry which is preliminary data.</text>
</comment>
<keyword evidence="2" id="KW-1185">Reference proteome</keyword>
<dbReference type="Proteomes" id="UP001221757">
    <property type="component" value="Unassembled WGS sequence"/>
</dbReference>
<protein>
    <recommendedName>
        <fullName evidence="3">F-box domain-containing protein</fullName>
    </recommendedName>
</protein>
<evidence type="ECO:0000313" key="1">
    <source>
        <dbReference type="EMBL" id="KAJ7616879.1"/>
    </source>
</evidence>
<dbReference type="EMBL" id="JARKIE010000785">
    <property type="protein sequence ID" value="KAJ7616879.1"/>
    <property type="molecule type" value="Genomic_DNA"/>
</dbReference>
<proteinExistence type="predicted"/>
<sequence length="437" mass="48887">MAMVAPALCCSLFLNPPHGCIIELYEFLLVYRQQSEVKSASGARAQSRQHLLNAVPLVLLGVCRAWRDIALGTPVLWSTLEIRFNCFPDSVAEEPGLIEGFIDLWLGRSGGCPLSIYLSVMHIPAPADDDDSEEWTDGPFTSERIRDVIQRYSRRMRHVELHMSERDISELGLDSAAFPLLQTAAVWLCFGNYFFHSHQSRWSQLTKFEGLVLDPDLFSLAQKLIEVVCYFPDPDDPWDGPMITHSRLRSLTLSSGDRPETLLHYLTLPALRSLTMKVSESRNYTITLSIFESFLIRSTPPLVSLSTCGVHAPDPMFNCLSYVGETLENLELKSLDEAMVSSILRLNTTTFLPNLRALSLLDVYGKTDPESIVQALYHAQNCGVFPAVWPRGPLFDKVIRAGFGWDTVTGHLARIASDGMQIYVGTSDKNYAVLDGH</sequence>
<organism evidence="1 2">
    <name type="scientific">Mycena rosella</name>
    <name type="common">Pink bonnet</name>
    <name type="synonym">Agaricus rosellus</name>
    <dbReference type="NCBI Taxonomy" id="1033263"/>
    <lineage>
        <taxon>Eukaryota</taxon>
        <taxon>Fungi</taxon>
        <taxon>Dikarya</taxon>
        <taxon>Basidiomycota</taxon>
        <taxon>Agaricomycotina</taxon>
        <taxon>Agaricomycetes</taxon>
        <taxon>Agaricomycetidae</taxon>
        <taxon>Agaricales</taxon>
        <taxon>Marasmiineae</taxon>
        <taxon>Mycenaceae</taxon>
        <taxon>Mycena</taxon>
    </lineage>
</organism>
<reference evidence="1" key="1">
    <citation type="submission" date="2023-03" db="EMBL/GenBank/DDBJ databases">
        <title>Massive genome expansion in bonnet fungi (Mycena s.s.) driven by repeated elements and novel gene families across ecological guilds.</title>
        <authorList>
            <consortium name="Lawrence Berkeley National Laboratory"/>
            <person name="Harder C.B."/>
            <person name="Miyauchi S."/>
            <person name="Viragh M."/>
            <person name="Kuo A."/>
            <person name="Thoen E."/>
            <person name="Andreopoulos B."/>
            <person name="Lu D."/>
            <person name="Skrede I."/>
            <person name="Drula E."/>
            <person name="Henrissat B."/>
            <person name="Morin E."/>
            <person name="Kohler A."/>
            <person name="Barry K."/>
            <person name="LaButti K."/>
            <person name="Morin E."/>
            <person name="Salamov A."/>
            <person name="Lipzen A."/>
            <person name="Mereny Z."/>
            <person name="Hegedus B."/>
            <person name="Baldrian P."/>
            <person name="Stursova M."/>
            <person name="Weitz H."/>
            <person name="Taylor A."/>
            <person name="Grigoriev I.V."/>
            <person name="Nagy L.G."/>
            <person name="Martin F."/>
            <person name="Kauserud H."/>
        </authorList>
    </citation>
    <scope>NUCLEOTIDE SEQUENCE</scope>
    <source>
        <strain evidence="1">CBHHK067</strain>
    </source>
</reference>
<accession>A0AAD7BCS2</accession>